<feature type="region of interest" description="Disordered" evidence="1">
    <location>
        <begin position="95"/>
        <end position="132"/>
    </location>
</feature>
<accession>A0A835QBI8</accession>
<feature type="compositionally biased region" description="Basic and acidic residues" evidence="1">
    <location>
        <begin position="99"/>
        <end position="115"/>
    </location>
</feature>
<evidence type="ECO:0000256" key="1">
    <source>
        <dbReference type="SAM" id="MobiDB-lite"/>
    </source>
</evidence>
<comment type="caution">
    <text evidence="2">The sequence shown here is derived from an EMBL/GenBank/DDBJ whole genome shotgun (WGS) entry which is preliminary data.</text>
</comment>
<evidence type="ECO:0000313" key="2">
    <source>
        <dbReference type="EMBL" id="KAG0468343.1"/>
    </source>
</evidence>
<name>A0A835QBI8_VANPL</name>
<dbReference type="Proteomes" id="UP000639772">
    <property type="component" value="Chromosome 9"/>
</dbReference>
<gene>
    <name evidence="2" type="ORF">HPP92_017671</name>
</gene>
<feature type="region of interest" description="Disordered" evidence="1">
    <location>
        <begin position="1"/>
        <end position="66"/>
    </location>
</feature>
<dbReference type="AlphaFoldDB" id="A0A835QBI8"/>
<dbReference type="EMBL" id="JADCNM010000009">
    <property type="protein sequence ID" value="KAG0468343.1"/>
    <property type="molecule type" value="Genomic_DNA"/>
</dbReference>
<proteinExistence type="predicted"/>
<organism evidence="2 3">
    <name type="scientific">Vanilla planifolia</name>
    <name type="common">Vanilla</name>
    <dbReference type="NCBI Taxonomy" id="51239"/>
    <lineage>
        <taxon>Eukaryota</taxon>
        <taxon>Viridiplantae</taxon>
        <taxon>Streptophyta</taxon>
        <taxon>Embryophyta</taxon>
        <taxon>Tracheophyta</taxon>
        <taxon>Spermatophyta</taxon>
        <taxon>Magnoliopsida</taxon>
        <taxon>Liliopsida</taxon>
        <taxon>Asparagales</taxon>
        <taxon>Orchidaceae</taxon>
        <taxon>Vanilloideae</taxon>
        <taxon>Vanilleae</taxon>
        <taxon>Vanilla</taxon>
    </lineage>
</organism>
<reference evidence="2 3" key="1">
    <citation type="journal article" date="2020" name="Nat. Food">
        <title>A phased Vanilla planifolia genome enables genetic improvement of flavour and production.</title>
        <authorList>
            <person name="Hasing T."/>
            <person name="Tang H."/>
            <person name="Brym M."/>
            <person name="Khazi F."/>
            <person name="Huang T."/>
            <person name="Chambers A.H."/>
        </authorList>
    </citation>
    <scope>NUCLEOTIDE SEQUENCE [LARGE SCALE GENOMIC DNA]</scope>
    <source>
        <tissue evidence="2">Leaf</tissue>
    </source>
</reference>
<sequence length="132" mass="14598">MRRRNLTRAKLAGAGPRSVRRDKVKQPPPPPLTTAEDGTQSRPEQARKAAGGAEANPDEAADAHSRALQSLRRAALSRELVASEEKLPLLHILLRQQKPHPDRGGRHQRREKELQTGDPAGDAHVRKHKKGM</sequence>
<evidence type="ECO:0000313" key="3">
    <source>
        <dbReference type="Proteomes" id="UP000639772"/>
    </source>
</evidence>
<protein>
    <submittedName>
        <fullName evidence="2">Uncharacterized protein</fullName>
    </submittedName>
</protein>